<protein>
    <submittedName>
        <fullName evidence="9">ComEC/Rec2 family competence protein</fullName>
    </submittedName>
</protein>
<evidence type="ECO:0000256" key="2">
    <source>
        <dbReference type="ARBA" id="ARBA00022475"/>
    </source>
</evidence>
<evidence type="ECO:0000256" key="3">
    <source>
        <dbReference type="ARBA" id="ARBA00022692"/>
    </source>
</evidence>
<keyword evidence="4 6" id="KW-1133">Transmembrane helix</keyword>
<feature type="transmembrane region" description="Helical" evidence="6">
    <location>
        <begin position="295"/>
        <end position="311"/>
    </location>
</feature>
<comment type="subcellular location">
    <subcellularLocation>
        <location evidence="1">Cell membrane</location>
        <topology evidence="1">Multi-pass membrane protein</topology>
    </subcellularLocation>
</comment>
<evidence type="ECO:0000256" key="5">
    <source>
        <dbReference type="ARBA" id="ARBA00023136"/>
    </source>
</evidence>
<dbReference type="PANTHER" id="PTHR30619">
    <property type="entry name" value="DNA INTERNALIZATION/COMPETENCE PROTEIN COMEC/REC2"/>
    <property type="match status" value="1"/>
</dbReference>
<dbReference type="NCBIfam" id="TIGR00360">
    <property type="entry name" value="ComEC_N-term"/>
    <property type="match status" value="1"/>
</dbReference>
<keyword evidence="5 6" id="KW-0472">Membrane</keyword>
<feature type="transmembrane region" description="Helical" evidence="6">
    <location>
        <begin position="486"/>
        <end position="508"/>
    </location>
</feature>
<feature type="transmembrane region" description="Helical" evidence="6">
    <location>
        <begin position="9"/>
        <end position="27"/>
    </location>
</feature>
<dbReference type="InterPro" id="IPR052159">
    <property type="entry name" value="Competence_DNA_uptake"/>
</dbReference>
<feature type="transmembrane region" description="Helical" evidence="6">
    <location>
        <begin position="429"/>
        <end position="451"/>
    </location>
</feature>
<feature type="transmembrane region" description="Helical" evidence="6">
    <location>
        <begin position="261"/>
        <end position="283"/>
    </location>
</feature>
<gene>
    <name evidence="9" type="ORF">QYS48_28010</name>
</gene>
<feature type="transmembrane region" description="Helical" evidence="6">
    <location>
        <begin position="395"/>
        <end position="417"/>
    </location>
</feature>
<feature type="domain" description="DUF4131" evidence="8">
    <location>
        <begin position="36"/>
        <end position="198"/>
    </location>
</feature>
<evidence type="ECO:0000259" key="7">
    <source>
        <dbReference type="Pfam" id="PF03772"/>
    </source>
</evidence>
<dbReference type="Proteomes" id="UP001244443">
    <property type="component" value="Chromosome"/>
</dbReference>
<evidence type="ECO:0000256" key="6">
    <source>
        <dbReference type="SAM" id="Phobius"/>
    </source>
</evidence>
<keyword evidence="10" id="KW-1185">Reference proteome</keyword>
<dbReference type="Pfam" id="PF03772">
    <property type="entry name" value="Competence"/>
    <property type="match status" value="1"/>
</dbReference>
<dbReference type="InterPro" id="IPR025405">
    <property type="entry name" value="DUF4131"/>
</dbReference>
<dbReference type="Pfam" id="PF13567">
    <property type="entry name" value="DUF4131"/>
    <property type="match status" value="1"/>
</dbReference>
<evidence type="ECO:0000313" key="9">
    <source>
        <dbReference type="EMBL" id="WMN07166.1"/>
    </source>
</evidence>
<evidence type="ECO:0000313" key="10">
    <source>
        <dbReference type="Proteomes" id="UP001244443"/>
    </source>
</evidence>
<dbReference type="InterPro" id="IPR004477">
    <property type="entry name" value="ComEC_N"/>
</dbReference>
<dbReference type="AlphaFoldDB" id="A0AA51N6D7"/>
<feature type="transmembrane region" description="Helical" evidence="6">
    <location>
        <begin position="62"/>
        <end position="81"/>
    </location>
</feature>
<accession>A0AA51N6D7</accession>
<dbReference type="RefSeq" id="WP_308357238.1">
    <property type="nucleotide sequence ID" value="NZ_CP129970.2"/>
</dbReference>
<proteinExistence type="predicted"/>
<evidence type="ECO:0000256" key="4">
    <source>
        <dbReference type="ARBA" id="ARBA00022989"/>
    </source>
</evidence>
<reference evidence="9" key="1">
    <citation type="submission" date="2023-08" db="EMBL/GenBank/DDBJ databases">
        <title>Comparative genomics and taxonomic characterization of three novel marine species of genus Marivirga.</title>
        <authorList>
            <person name="Muhammad N."/>
            <person name="Kim S.-G."/>
        </authorList>
    </citation>
    <scope>NUCLEOTIDE SEQUENCE [LARGE SCALE GENOMIC DNA]</scope>
    <source>
        <strain evidence="9">ABR2-2</strain>
    </source>
</reference>
<name>A0AA51N6D7_9BACT</name>
<sequence length="705" mass="81066">MNQAWNRYAFVRFVIFMTLGIIAGAFLPYLITVTTVIFLILSLLYYFLFLKRGLNFNHSQSIVNAIIAFALCFTFGFINTYQQAEKHERNHLSKIDTKEIKAFKVTLISAAKETDKTFGYKSKLTKVKIANRWIDISGKAMLYFQKDSSSKTLEYGDILIVKSPLSELEGPKNPSEFNYKRFLSFQQVFHQQYIPSSHWIRKTANSANIITSYSIKTASILEKKMTGYITNPQSLAIAKALSLGIKDDLDQELKTAYATAGAMHVLAVSGLHVGIIYLIISFALKKWRNRKGKRFLFAAINILILWGYAFITGLSPSVQRAAMMFTFIILAQAMKRQTNIYNTLAASAFALLCINPFLIFSVGFQLSYLAVLGIVFFQPKIYKLMQFKKAIWDKIWAITCVSIAAQLVTAPLGLLYFHQFPTYFFLSNLVVIPASFIILNGTIILLVFSFWELAAKWIGFFLDHFIQLINYLVFSLDYLPHNTIEGVYLSTFESWLIYGIILLLALFIAEKKLAYFQTIVIPLILLVGSITSRQYYNFTEQKITVYDTSKEHALSVKNGYKQYLKIEEDLVQNKNKIRFHIYPSQLKAGLVDFNPEKFNNDNQSKIFKDFKGVKFTVWNNKVVSHWYEPVDKTIRLSKPIEVDLLIVSNNAPKSVDQLLELFNAMKIVVDASNNYYKIQNFKTKFEEEKINYYIVPEKGAFEWKL</sequence>
<feature type="domain" description="ComEC/Rec2-related protein" evidence="7">
    <location>
        <begin position="241"/>
        <end position="508"/>
    </location>
</feature>
<feature type="transmembrane region" description="Helical" evidence="6">
    <location>
        <begin position="514"/>
        <end position="532"/>
    </location>
</feature>
<dbReference type="PANTHER" id="PTHR30619:SF1">
    <property type="entry name" value="RECOMBINATION PROTEIN 2"/>
    <property type="match status" value="1"/>
</dbReference>
<organism evidence="9 10">
    <name type="scientific">Marivirga arenosa</name>
    <dbReference type="NCBI Taxonomy" id="3059076"/>
    <lineage>
        <taxon>Bacteria</taxon>
        <taxon>Pseudomonadati</taxon>
        <taxon>Bacteroidota</taxon>
        <taxon>Cytophagia</taxon>
        <taxon>Cytophagales</taxon>
        <taxon>Marivirgaceae</taxon>
        <taxon>Marivirga</taxon>
    </lineage>
</organism>
<feature type="transmembrane region" description="Helical" evidence="6">
    <location>
        <begin position="346"/>
        <end position="375"/>
    </location>
</feature>
<feature type="transmembrane region" description="Helical" evidence="6">
    <location>
        <begin position="457"/>
        <end position="474"/>
    </location>
</feature>
<dbReference type="EMBL" id="CP129970">
    <property type="protein sequence ID" value="WMN07166.1"/>
    <property type="molecule type" value="Genomic_DNA"/>
</dbReference>
<keyword evidence="2" id="KW-1003">Cell membrane</keyword>
<evidence type="ECO:0000259" key="8">
    <source>
        <dbReference type="Pfam" id="PF13567"/>
    </source>
</evidence>
<keyword evidence="3 6" id="KW-0812">Transmembrane</keyword>
<evidence type="ECO:0000256" key="1">
    <source>
        <dbReference type="ARBA" id="ARBA00004651"/>
    </source>
</evidence>
<dbReference type="GO" id="GO:0005886">
    <property type="term" value="C:plasma membrane"/>
    <property type="evidence" value="ECO:0007669"/>
    <property type="project" value="UniProtKB-SubCell"/>
</dbReference>